<dbReference type="PANTHER" id="PTHR45290">
    <property type="entry name" value="OS03G0300300 PROTEIN"/>
    <property type="match status" value="1"/>
</dbReference>
<sequence length="214" mass="24591">MLHGGTFEKVVLKRVPLKVWVCLQDSRSWEQENMKDDEISKDQEPFCCWKPNRKTATQMLHGGTFEKVALKRVPLKVWICLQDSRSWEQENINDDEISKDQEPFLLSSSRESVLPWMYSIVVTHGHNAAEESATHMLDSVYKITSSRATSLQSLLQLSGRLQLVTSQIDKASQKISHPVNDLQTEESEDEGEYYHEDDDDEEDDASEISTDDEN</sequence>
<dbReference type="PANTHER" id="PTHR45290:SF1">
    <property type="entry name" value="OS03G0300300 PROTEIN"/>
    <property type="match status" value="1"/>
</dbReference>
<evidence type="ECO:0000256" key="1">
    <source>
        <dbReference type="SAM" id="MobiDB-lite"/>
    </source>
</evidence>
<proteinExistence type="predicted"/>
<organism evidence="2 3">
    <name type="scientific">Pisum sativum</name>
    <name type="common">Garden pea</name>
    <name type="synonym">Lathyrus oleraceus</name>
    <dbReference type="NCBI Taxonomy" id="3888"/>
    <lineage>
        <taxon>Eukaryota</taxon>
        <taxon>Viridiplantae</taxon>
        <taxon>Streptophyta</taxon>
        <taxon>Embryophyta</taxon>
        <taxon>Tracheophyta</taxon>
        <taxon>Spermatophyta</taxon>
        <taxon>Magnoliopsida</taxon>
        <taxon>eudicotyledons</taxon>
        <taxon>Gunneridae</taxon>
        <taxon>Pentapetalae</taxon>
        <taxon>rosids</taxon>
        <taxon>fabids</taxon>
        <taxon>Fabales</taxon>
        <taxon>Fabaceae</taxon>
        <taxon>Papilionoideae</taxon>
        <taxon>50 kb inversion clade</taxon>
        <taxon>NPAAA clade</taxon>
        <taxon>Hologalegina</taxon>
        <taxon>IRL clade</taxon>
        <taxon>Fabeae</taxon>
        <taxon>Lathyrus</taxon>
    </lineage>
</organism>
<accession>A0A9D4X6S9</accession>
<feature type="compositionally biased region" description="Acidic residues" evidence="1">
    <location>
        <begin position="183"/>
        <end position="214"/>
    </location>
</feature>
<comment type="caution">
    <text evidence="2">The sequence shown here is derived from an EMBL/GenBank/DDBJ whole genome shotgun (WGS) entry which is preliminary data.</text>
</comment>
<reference evidence="2 3" key="1">
    <citation type="journal article" date="2022" name="Nat. Genet.">
        <title>Improved pea reference genome and pan-genome highlight genomic features and evolutionary characteristics.</title>
        <authorList>
            <person name="Yang T."/>
            <person name="Liu R."/>
            <person name="Luo Y."/>
            <person name="Hu S."/>
            <person name="Wang D."/>
            <person name="Wang C."/>
            <person name="Pandey M.K."/>
            <person name="Ge S."/>
            <person name="Xu Q."/>
            <person name="Li N."/>
            <person name="Li G."/>
            <person name="Huang Y."/>
            <person name="Saxena R.K."/>
            <person name="Ji Y."/>
            <person name="Li M."/>
            <person name="Yan X."/>
            <person name="He Y."/>
            <person name="Liu Y."/>
            <person name="Wang X."/>
            <person name="Xiang C."/>
            <person name="Varshney R.K."/>
            <person name="Ding H."/>
            <person name="Gao S."/>
            <person name="Zong X."/>
        </authorList>
    </citation>
    <scope>NUCLEOTIDE SEQUENCE [LARGE SCALE GENOMIC DNA]</scope>
    <source>
        <strain evidence="2 3">cv. Zhongwan 6</strain>
    </source>
</reference>
<gene>
    <name evidence="2" type="ORF">KIW84_040923</name>
</gene>
<dbReference type="EMBL" id="JAMSHJ010000004">
    <property type="protein sequence ID" value="KAI5415693.1"/>
    <property type="molecule type" value="Genomic_DNA"/>
</dbReference>
<evidence type="ECO:0000313" key="3">
    <source>
        <dbReference type="Proteomes" id="UP001058974"/>
    </source>
</evidence>
<evidence type="ECO:0000313" key="2">
    <source>
        <dbReference type="EMBL" id="KAI5415693.1"/>
    </source>
</evidence>
<feature type="region of interest" description="Disordered" evidence="1">
    <location>
        <begin position="172"/>
        <end position="214"/>
    </location>
</feature>
<dbReference type="Proteomes" id="UP001058974">
    <property type="component" value="Chromosome 4"/>
</dbReference>
<name>A0A9D4X6S9_PEA</name>
<dbReference type="Gramene" id="Psat04G0092300-T3">
    <property type="protein sequence ID" value="KAI5415693.1"/>
    <property type="gene ID" value="KIW84_040923"/>
</dbReference>
<protein>
    <submittedName>
        <fullName evidence="2">Uncharacterized protein</fullName>
    </submittedName>
</protein>
<dbReference type="AlphaFoldDB" id="A0A9D4X6S9"/>
<keyword evidence="3" id="KW-1185">Reference proteome</keyword>